<feature type="domain" description="SGNH hydrolase-type esterase" evidence="2">
    <location>
        <begin position="49"/>
        <end position="211"/>
    </location>
</feature>
<feature type="signal peptide" evidence="1">
    <location>
        <begin position="1"/>
        <end position="18"/>
    </location>
</feature>
<dbReference type="InterPro" id="IPR036514">
    <property type="entry name" value="SGNH_hydro_sf"/>
</dbReference>
<dbReference type="EC" id="3.1.2.-" evidence="3"/>
<proteinExistence type="predicted"/>
<keyword evidence="4" id="KW-1185">Reference proteome</keyword>
<gene>
    <name evidence="3" type="ORF">GGR88_002204</name>
</gene>
<accession>A0ABX0XN41</accession>
<organism evidence="3 4">
    <name type="scientific">Sphingomonas jejuensis</name>
    <dbReference type="NCBI Taxonomy" id="904715"/>
    <lineage>
        <taxon>Bacteria</taxon>
        <taxon>Pseudomonadati</taxon>
        <taxon>Pseudomonadota</taxon>
        <taxon>Alphaproteobacteria</taxon>
        <taxon>Sphingomonadales</taxon>
        <taxon>Sphingomonadaceae</taxon>
        <taxon>Sphingomonas</taxon>
    </lineage>
</organism>
<keyword evidence="1" id="KW-0732">Signal</keyword>
<dbReference type="InterPro" id="IPR051532">
    <property type="entry name" value="Ester_Hydrolysis_Enzymes"/>
</dbReference>
<dbReference type="Proteomes" id="UP000734218">
    <property type="component" value="Unassembled WGS sequence"/>
</dbReference>
<name>A0ABX0XN41_9SPHN</name>
<protein>
    <submittedName>
        <fullName evidence="3">Acyl-CoA thioesterase-1</fullName>
        <ecNumber evidence="3">3.1.1.5</ecNumber>
        <ecNumber evidence="3">3.1.2.-</ecNumber>
    </submittedName>
</protein>
<evidence type="ECO:0000313" key="3">
    <source>
        <dbReference type="EMBL" id="NJC34690.1"/>
    </source>
</evidence>
<dbReference type="EMBL" id="JAATJE010000002">
    <property type="protein sequence ID" value="NJC34690.1"/>
    <property type="molecule type" value="Genomic_DNA"/>
</dbReference>
<dbReference type="PANTHER" id="PTHR30383">
    <property type="entry name" value="THIOESTERASE 1/PROTEASE 1/LYSOPHOSPHOLIPASE L1"/>
    <property type="match status" value="1"/>
</dbReference>
<dbReference type="GO" id="GO:0004622">
    <property type="term" value="F:phosphatidylcholine lysophospholipase activity"/>
    <property type="evidence" value="ECO:0007669"/>
    <property type="project" value="UniProtKB-EC"/>
</dbReference>
<dbReference type="SUPFAM" id="SSF52266">
    <property type="entry name" value="SGNH hydrolase"/>
    <property type="match status" value="1"/>
</dbReference>
<feature type="chain" id="PRO_5046089516" evidence="1">
    <location>
        <begin position="19"/>
        <end position="236"/>
    </location>
</feature>
<dbReference type="Pfam" id="PF13472">
    <property type="entry name" value="Lipase_GDSL_2"/>
    <property type="match status" value="1"/>
</dbReference>
<comment type="caution">
    <text evidence="3">The sequence shown here is derived from an EMBL/GenBank/DDBJ whole genome shotgun (WGS) entry which is preliminary data.</text>
</comment>
<dbReference type="PANTHER" id="PTHR30383:SF24">
    <property type="entry name" value="THIOESTERASE 1_PROTEASE 1_LYSOPHOSPHOLIPASE L1"/>
    <property type="match status" value="1"/>
</dbReference>
<dbReference type="EC" id="3.1.1.5" evidence="3"/>
<evidence type="ECO:0000313" key="4">
    <source>
        <dbReference type="Proteomes" id="UP000734218"/>
    </source>
</evidence>
<evidence type="ECO:0000256" key="1">
    <source>
        <dbReference type="SAM" id="SignalP"/>
    </source>
</evidence>
<dbReference type="InterPro" id="IPR013830">
    <property type="entry name" value="SGNH_hydro"/>
</dbReference>
<sequence length="236" mass="24268">MAVLLQALALAGCGQATAPEANVAAPAPARPAAAAADRPVAGPERLVLAFGDSLYAGYGLEDGQSLPDALQRRLRAAGINARVVNAGVSGDTSAAGRQRLQFTLDNLPRTPDLVVLGLGGNDMLRRIPAAETRANLAAMLDVLDGRDIPVVLTGMLAAPNLGPDYACEFNGIYPDLAREHDATLDPFILDGALGRPSMMLPDGIHPSAAGVEVIADRLAPLLERRLGQPAAASTSG</sequence>
<dbReference type="CDD" id="cd01822">
    <property type="entry name" value="Lysophospholipase_L1_like"/>
    <property type="match status" value="1"/>
</dbReference>
<evidence type="ECO:0000259" key="2">
    <source>
        <dbReference type="Pfam" id="PF13472"/>
    </source>
</evidence>
<reference evidence="3 4" key="1">
    <citation type="submission" date="2020-03" db="EMBL/GenBank/DDBJ databases">
        <title>Genomic Encyclopedia of Type Strains, Phase IV (KMG-IV): sequencing the most valuable type-strain genomes for metagenomic binning, comparative biology and taxonomic classification.</title>
        <authorList>
            <person name="Goeker M."/>
        </authorList>
    </citation>
    <scope>NUCLEOTIDE SEQUENCE [LARGE SCALE GENOMIC DNA]</scope>
    <source>
        <strain evidence="3 4">DSM 27651</strain>
    </source>
</reference>
<dbReference type="Gene3D" id="3.40.50.1110">
    <property type="entry name" value="SGNH hydrolase"/>
    <property type="match status" value="1"/>
</dbReference>
<keyword evidence="3" id="KW-0378">Hydrolase</keyword>